<comment type="caution">
    <text evidence="2">The sequence shown here is derived from an EMBL/GenBank/DDBJ whole genome shotgun (WGS) entry which is preliminary data.</text>
</comment>
<keyword evidence="1" id="KW-0812">Transmembrane</keyword>
<reference evidence="3" key="1">
    <citation type="journal article" date="2019" name="Int. J. Syst. Evol. Microbiol.">
        <title>The Global Catalogue of Microorganisms (GCM) 10K type strain sequencing project: providing services to taxonomists for standard genome sequencing and annotation.</title>
        <authorList>
            <consortium name="The Broad Institute Genomics Platform"/>
            <consortium name="The Broad Institute Genome Sequencing Center for Infectious Disease"/>
            <person name="Wu L."/>
            <person name="Ma J."/>
        </authorList>
    </citation>
    <scope>NUCLEOTIDE SEQUENCE [LARGE SCALE GENOMIC DNA]</scope>
    <source>
        <strain evidence="3">JCM 18303</strain>
    </source>
</reference>
<keyword evidence="3" id="KW-1185">Reference proteome</keyword>
<evidence type="ECO:0000256" key="1">
    <source>
        <dbReference type="SAM" id="Phobius"/>
    </source>
</evidence>
<feature type="transmembrane region" description="Helical" evidence="1">
    <location>
        <begin position="32"/>
        <end position="53"/>
    </location>
</feature>
<gene>
    <name evidence="2" type="ORF">GCM10023321_81310</name>
</gene>
<keyword evidence="1" id="KW-1133">Transmembrane helix</keyword>
<proteinExistence type="predicted"/>
<name>A0ABP9RE92_9PSEU</name>
<keyword evidence="1" id="KW-0472">Membrane</keyword>
<evidence type="ECO:0000313" key="3">
    <source>
        <dbReference type="Proteomes" id="UP001428817"/>
    </source>
</evidence>
<accession>A0ABP9RE92</accession>
<protein>
    <recommendedName>
        <fullName evidence="4">PH domain-containing protein</fullName>
    </recommendedName>
</protein>
<organism evidence="2 3">
    <name type="scientific">Pseudonocardia eucalypti</name>
    <dbReference type="NCBI Taxonomy" id="648755"/>
    <lineage>
        <taxon>Bacteria</taxon>
        <taxon>Bacillati</taxon>
        <taxon>Actinomycetota</taxon>
        <taxon>Actinomycetes</taxon>
        <taxon>Pseudonocardiales</taxon>
        <taxon>Pseudonocardiaceae</taxon>
        <taxon>Pseudonocardia</taxon>
    </lineage>
</organism>
<evidence type="ECO:0008006" key="4">
    <source>
        <dbReference type="Google" id="ProtNLM"/>
    </source>
</evidence>
<feature type="transmembrane region" description="Helical" evidence="1">
    <location>
        <begin position="6"/>
        <end position="25"/>
    </location>
</feature>
<sequence length="150" mass="16044">MLTFTASVVLVPLVVIALLYLLIFGGELGTTLVGLAIAAVLIFVPVSLIGLAARAPVIAQAGAHILEGRHGEKVCLYELSAISVKGGKLRLAGGFQGQKSGWMSPLPLSLLESNQQLWDLVYNGLRHSAARGARVEAQTRELLRLPWYTD</sequence>
<evidence type="ECO:0000313" key="2">
    <source>
        <dbReference type="EMBL" id="GAA5175361.1"/>
    </source>
</evidence>
<dbReference type="Proteomes" id="UP001428817">
    <property type="component" value="Unassembled WGS sequence"/>
</dbReference>
<dbReference type="EMBL" id="BAABJP010000064">
    <property type="protein sequence ID" value="GAA5175361.1"/>
    <property type="molecule type" value="Genomic_DNA"/>
</dbReference>